<name>A0ABY7UHQ7_9CORY</name>
<dbReference type="Gene3D" id="2.130.10.10">
    <property type="entry name" value="YVTN repeat-like/Quinoprotein amine dehydrogenase"/>
    <property type="match status" value="1"/>
</dbReference>
<feature type="signal peptide" evidence="1">
    <location>
        <begin position="1"/>
        <end position="23"/>
    </location>
</feature>
<dbReference type="InterPro" id="IPR015943">
    <property type="entry name" value="WD40/YVTN_repeat-like_dom_sf"/>
</dbReference>
<dbReference type="PANTHER" id="PTHR31270">
    <property type="entry name" value="GLUTAMINYL-PEPTIDE CYCLOTRANSFERASE"/>
    <property type="match status" value="1"/>
</dbReference>
<proteinExistence type="predicted"/>
<evidence type="ECO:0000313" key="2">
    <source>
        <dbReference type="EMBL" id="WCZ38291.1"/>
    </source>
</evidence>
<dbReference type="EMBL" id="CP063194">
    <property type="protein sequence ID" value="WCZ38291.1"/>
    <property type="molecule type" value="Genomic_DNA"/>
</dbReference>
<dbReference type="Pfam" id="PF05096">
    <property type="entry name" value="Glu_cyclase_2"/>
    <property type="match status" value="1"/>
</dbReference>
<dbReference type="Proteomes" id="UP001218071">
    <property type="component" value="Chromosome"/>
</dbReference>
<reference evidence="2 3" key="1">
    <citation type="submission" date="2020-10" db="EMBL/GenBank/DDBJ databases">
        <title>Complete genome sequence of Corynebacterium jeddahense DSM 45997, type strain of Corynebacterium jeddahense.</title>
        <authorList>
            <person name="Busche T."/>
            <person name="Kalinowski J."/>
            <person name="Ruckert C."/>
        </authorList>
    </citation>
    <scope>NUCLEOTIDE SEQUENCE [LARGE SCALE GENOMIC DNA]</scope>
    <source>
        <strain evidence="2 3">DSM 45997</strain>
    </source>
</reference>
<feature type="chain" id="PRO_5047194920" evidence="1">
    <location>
        <begin position="24"/>
        <end position="267"/>
    </location>
</feature>
<protein>
    <submittedName>
        <fullName evidence="2">Glutamine cyclotransferase</fullName>
    </submittedName>
</protein>
<dbReference type="PANTHER" id="PTHR31270:SF1">
    <property type="entry name" value="GLUTAMINYL-PEPTIDE CYCLOTRANSFERASE"/>
    <property type="match status" value="1"/>
</dbReference>
<accession>A0ABY7UHQ7</accession>
<keyword evidence="1" id="KW-0732">Signal</keyword>
<dbReference type="RefSeq" id="WP_081764544.1">
    <property type="nucleotide sequence ID" value="NZ_CBYN010000062.1"/>
</dbReference>
<organism evidence="2 3">
    <name type="scientific">Corynebacterium jeddahense</name>
    <dbReference type="NCBI Taxonomy" id="1414719"/>
    <lineage>
        <taxon>Bacteria</taxon>
        <taxon>Bacillati</taxon>
        <taxon>Actinomycetota</taxon>
        <taxon>Actinomycetes</taxon>
        <taxon>Mycobacteriales</taxon>
        <taxon>Corynebacteriaceae</taxon>
        <taxon>Corynebacterium</taxon>
    </lineage>
</organism>
<dbReference type="InterPro" id="IPR007788">
    <property type="entry name" value="QCT"/>
</dbReference>
<dbReference type="PROSITE" id="PS51257">
    <property type="entry name" value="PROKAR_LIPOPROTEIN"/>
    <property type="match status" value="1"/>
</dbReference>
<evidence type="ECO:0000313" key="3">
    <source>
        <dbReference type="Proteomes" id="UP001218071"/>
    </source>
</evidence>
<sequence>MGRFEALSATVCLAALLAGCSPATDAPADSPSDSVEYLTARVEERLPFDASSFTQGLEVAPDGNLYVGTGMEGESRLYVRTPAGEELRSVDLDPLFFGEGITRIDDTVWELTWLNGTAIRRNAATLEETGRASYDGEGWGVCARPDADEVIFSDGSAELRRMDPRTLEERGRFTVTMNGRPVSGLNELECVGGDVYANIFTTTDIVRIDAETGRVTALIDASGVPNNAADDPNNVLNGIAHIPGTDEFYLTGKRWPDMYRVTFAPAG</sequence>
<evidence type="ECO:0000256" key="1">
    <source>
        <dbReference type="SAM" id="SignalP"/>
    </source>
</evidence>
<gene>
    <name evidence="2" type="ORF">CJEDD_03370</name>
</gene>
<keyword evidence="3" id="KW-1185">Reference proteome</keyword>
<dbReference type="SUPFAM" id="SSF63829">
    <property type="entry name" value="Calcium-dependent phosphotriesterase"/>
    <property type="match status" value="1"/>
</dbReference>